<dbReference type="Proteomes" id="UP000308600">
    <property type="component" value="Unassembled WGS sequence"/>
</dbReference>
<accession>A0ACD3ABB5</accession>
<name>A0ACD3ABB5_9AGAR</name>
<proteinExistence type="predicted"/>
<keyword evidence="2" id="KW-1185">Reference proteome</keyword>
<dbReference type="EMBL" id="ML208551">
    <property type="protein sequence ID" value="TFK62904.1"/>
    <property type="molecule type" value="Genomic_DNA"/>
</dbReference>
<organism evidence="1 2">
    <name type="scientific">Pluteus cervinus</name>
    <dbReference type="NCBI Taxonomy" id="181527"/>
    <lineage>
        <taxon>Eukaryota</taxon>
        <taxon>Fungi</taxon>
        <taxon>Dikarya</taxon>
        <taxon>Basidiomycota</taxon>
        <taxon>Agaricomycotina</taxon>
        <taxon>Agaricomycetes</taxon>
        <taxon>Agaricomycetidae</taxon>
        <taxon>Agaricales</taxon>
        <taxon>Pluteineae</taxon>
        <taxon>Pluteaceae</taxon>
        <taxon>Pluteus</taxon>
    </lineage>
</organism>
<evidence type="ECO:0000313" key="2">
    <source>
        <dbReference type="Proteomes" id="UP000308600"/>
    </source>
</evidence>
<sequence>MDTIGFYDDGKKNLIVTDDPAFDPSKALAFFNDATGNSYASLELEERDRTDIVTESDTVLVVVLSKTSTGQMWSVEGGEHSKTHVYVLEPKSAFATMSITKFDRVTVKVKFGTSDRAGFIEHFEEGSRVLGQIGTPHFELRAALSQEEEAPVMRTITKNLLRTVNEEQTMAMTTDMDEATLTGAIEGFFKIVQMEGETAHCAAEESE</sequence>
<protein>
    <submittedName>
        <fullName evidence="1">Uncharacterized protein</fullName>
    </submittedName>
</protein>
<reference evidence="1 2" key="1">
    <citation type="journal article" date="2019" name="Nat. Ecol. Evol.">
        <title>Megaphylogeny resolves global patterns of mushroom evolution.</title>
        <authorList>
            <person name="Varga T."/>
            <person name="Krizsan K."/>
            <person name="Foldi C."/>
            <person name="Dima B."/>
            <person name="Sanchez-Garcia M."/>
            <person name="Sanchez-Ramirez S."/>
            <person name="Szollosi G.J."/>
            <person name="Szarkandi J.G."/>
            <person name="Papp V."/>
            <person name="Albert L."/>
            <person name="Andreopoulos W."/>
            <person name="Angelini C."/>
            <person name="Antonin V."/>
            <person name="Barry K.W."/>
            <person name="Bougher N.L."/>
            <person name="Buchanan P."/>
            <person name="Buyck B."/>
            <person name="Bense V."/>
            <person name="Catcheside P."/>
            <person name="Chovatia M."/>
            <person name="Cooper J."/>
            <person name="Damon W."/>
            <person name="Desjardin D."/>
            <person name="Finy P."/>
            <person name="Geml J."/>
            <person name="Haridas S."/>
            <person name="Hughes K."/>
            <person name="Justo A."/>
            <person name="Karasinski D."/>
            <person name="Kautmanova I."/>
            <person name="Kiss B."/>
            <person name="Kocsube S."/>
            <person name="Kotiranta H."/>
            <person name="LaButti K.M."/>
            <person name="Lechner B.E."/>
            <person name="Liimatainen K."/>
            <person name="Lipzen A."/>
            <person name="Lukacs Z."/>
            <person name="Mihaltcheva S."/>
            <person name="Morgado L.N."/>
            <person name="Niskanen T."/>
            <person name="Noordeloos M.E."/>
            <person name="Ohm R.A."/>
            <person name="Ortiz-Santana B."/>
            <person name="Ovrebo C."/>
            <person name="Racz N."/>
            <person name="Riley R."/>
            <person name="Savchenko A."/>
            <person name="Shiryaev A."/>
            <person name="Soop K."/>
            <person name="Spirin V."/>
            <person name="Szebenyi C."/>
            <person name="Tomsovsky M."/>
            <person name="Tulloss R.E."/>
            <person name="Uehling J."/>
            <person name="Grigoriev I.V."/>
            <person name="Vagvolgyi C."/>
            <person name="Papp T."/>
            <person name="Martin F.M."/>
            <person name="Miettinen O."/>
            <person name="Hibbett D.S."/>
            <person name="Nagy L.G."/>
        </authorList>
    </citation>
    <scope>NUCLEOTIDE SEQUENCE [LARGE SCALE GENOMIC DNA]</scope>
    <source>
        <strain evidence="1 2">NL-1719</strain>
    </source>
</reference>
<evidence type="ECO:0000313" key="1">
    <source>
        <dbReference type="EMBL" id="TFK62904.1"/>
    </source>
</evidence>
<gene>
    <name evidence="1" type="ORF">BDN72DRAFT_862492</name>
</gene>